<evidence type="ECO:0000313" key="4">
    <source>
        <dbReference type="EMBL" id="SHN03764.1"/>
    </source>
</evidence>
<protein>
    <recommendedName>
        <fullName evidence="3">2-C-methyl-D-erythritol 4-phosphate cytidylyltransferase</fullName>
        <ecNumber evidence="3">2.7.7.60</ecNumber>
    </recommendedName>
    <alternativeName>
        <fullName evidence="3">4-diphosphocytidyl-2C-methyl-D-erythritol synthase</fullName>
    </alternativeName>
    <alternativeName>
        <fullName evidence="3">MEP cytidylyltransferase</fullName>
        <shortName evidence="3">MCT</shortName>
    </alternativeName>
</protein>
<dbReference type="Gene3D" id="3.90.550.10">
    <property type="entry name" value="Spore Coat Polysaccharide Biosynthesis Protein SpsA, Chain A"/>
    <property type="match status" value="1"/>
</dbReference>
<dbReference type="HAMAP" id="MF_00108">
    <property type="entry name" value="IspD"/>
    <property type="match status" value="1"/>
</dbReference>
<name>A0A1M7NIS6_9BACT</name>
<dbReference type="InterPro" id="IPR050088">
    <property type="entry name" value="IspD/TarI_cytidylyltransf_bact"/>
</dbReference>
<feature type="site" description="Transition state stabilizer" evidence="3">
    <location>
        <position position="26"/>
    </location>
</feature>
<evidence type="ECO:0000313" key="5">
    <source>
        <dbReference type="Proteomes" id="UP000184513"/>
    </source>
</evidence>
<dbReference type="RefSeq" id="WP_073094664.1">
    <property type="nucleotide sequence ID" value="NZ_FRCY01000005.1"/>
</dbReference>
<dbReference type="AlphaFoldDB" id="A0A1M7NIS6"/>
<dbReference type="SUPFAM" id="SSF53448">
    <property type="entry name" value="Nucleotide-diphospho-sugar transferases"/>
    <property type="match status" value="1"/>
</dbReference>
<dbReference type="InterPro" id="IPR029044">
    <property type="entry name" value="Nucleotide-diphossugar_trans"/>
</dbReference>
<dbReference type="PANTHER" id="PTHR32125:SF4">
    <property type="entry name" value="2-C-METHYL-D-ERYTHRITOL 4-PHOSPHATE CYTIDYLYLTRANSFERASE, CHLOROPLASTIC"/>
    <property type="match status" value="1"/>
</dbReference>
<feature type="site" description="Transition state stabilizer" evidence="3">
    <location>
        <position position="19"/>
    </location>
</feature>
<comment type="function">
    <text evidence="3">Catalyzes the formation of 4-diphosphocytidyl-2-C-methyl-D-erythritol from CTP and 2-C-methyl-D-erythritol 4-phosphate (MEP).</text>
</comment>
<comment type="pathway">
    <text evidence="3">Isoprenoid biosynthesis; isopentenyl diphosphate biosynthesis via DXP pathway; isopentenyl diphosphate from 1-deoxy-D-xylulose 5-phosphate: step 2/6.</text>
</comment>
<dbReference type="EC" id="2.7.7.60" evidence="3"/>
<accession>A0A1M7NIS6</accession>
<dbReference type="NCBIfam" id="NF001186">
    <property type="entry name" value="PRK00155.2-3"/>
    <property type="match status" value="1"/>
</dbReference>
<dbReference type="PANTHER" id="PTHR32125">
    <property type="entry name" value="2-C-METHYL-D-ERYTHRITOL 4-PHOSPHATE CYTIDYLYLTRANSFERASE, CHLOROPLASTIC"/>
    <property type="match status" value="1"/>
</dbReference>
<comment type="catalytic activity">
    <reaction evidence="3">
        <text>2-C-methyl-D-erythritol 4-phosphate + CTP + H(+) = 4-CDP-2-C-methyl-D-erythritol + diphosphate</text>
        <dbReference type="Rhea" id="RHEA:13429"/>
        <dbReference type="ChEBI" id="CHEBI:15378"/>
        <dbReference type="ChEBI" id="CHEBI:33019"/>
        <dbReference type="ChEBI" id="CHEBI:37563"/>
        <dbReference type="ChEBI" id="CHEBI:57823"/>
        <dbReference type="ChEBI" id="CHEBI:58262"/>
        <dbReference type="EC" id="2.7.7.60"/>
    </reaction>
</comment>
<evidence type="ECO:0000256" key="3">
    <source>
        <dbReference type="HAMAP-Rule" id="MF_00108"/>
    </source>
</evidence>
<organism evidence="4 5">
    <name type="scientific">Cyclobacterium lianum</name>
    <dbReference type="NCBI Taxonomy" id="388280"/>
    <lineage>
        <taxon>Bacteria</taxon>
        <taxon>Pseudomonadati</taxon>
        <taxon>Bacteroidota</taxon>
        <taxon>Cytophagia</taxon>
        <taxon>Cytophagales</taxon>
        <taxon>Cyclobacteriaceae</taxon>
        <taxon>Cyclobacterium</taxon>
    </lineage>
</organism>
<dbReference type="GO" id="GO:0050518">
    <property type="term" value="F:2-C-methyl-D-erythritol 4-phosphate cytidylyltransferase activity"/>
    <property type="evidence" value="ECO:0007669"/>
    <property type="project" value="UniProtKB-UniRule"/>
</dbReference>
<dbReference type="CDD" id="cd02516">
    <property type="entry name" value="CDP-ME_synthetase"/>
    <property type="match status" value="1"/>
</dbReference>
<dbReference type="InterPro" id="IPR034683">
    <property type="entry name" value="IspD/TarI"/>
</dbReference>
<keyword evidence="2 3" id="KW-0548">Nucleotidyltransferase</keyword>
<dbReference type="STRING" id="388280.SAMN04488057_105370"/>
<feature type="site" description="Positions MEP for the nucleophilic attack" evidence="3">
    <location>
        <position position="211"/>
    </location>
</feature>
<keyword evidence="3" id="KW-0414">Isoprene biosynthesis</keyword>
<feature type="site" description="Positions MEP for the nucleophilic attack" evidence="3">
    <location>
        <position position="157"/>
    </location>
</feature>
<sequence>MGNIGPKYAIIVAGGSGMRMGGAVAKQYQKIGDLPVLMHTLKRFYAYDPEMKILLVLPEKDFSYWGELCSAYSFAIPHTLVRGGRSRYGSVSNGLSGIGAPDGLVAIHDGVRPFVSPEVIRESFAMAAIKGSAVPAVALKDSIREVWDADHSEYRERHRYRLIQTPQTFQLAKIRAAFAVGERDFFTDDATVYENMGWKVHLIPGNLENIKLTTPEDLDYADFLISRSQNRI</sequence>
<comment type="similarity">
    <text evidence="3">Belongs to the IspD/TarI cytidylyltransferase family. IspD subfamily.</text>
</comment>
<dbReference type="Proteomes" id="UP000184513">
    <property type="component" value="Unassembled WGS sequence"/>
</dbReference>
<dbReference type="OrthoDB" id="9806837at2"/>
<gene>
    <name evidence="3" type="primary">ispD</name>
    <name evidence="4" type="ORF">SAMN04488057_105370</name>
</gene>
<dbReference type="EMBL" id="FRCY01000005">
    <property type="protein sequence ID" value="SHN03764.1"/>
    <property type="molecule type" value="Genomic_DNA"/>
</dbReference>
<keyword evidence="5" id="KW-1185">Reference proteome</keyword>
<keyword evidence="1 3" id="KW-0808">Transferase</keyword>
<dbReference type="GO" id="GO:0019288">
    <property type="term" value="P:isopentenyl diphosphate biosynthetic process, methylerythritol 4-phosphate pathway"/>
    <property type="evidence" value="ECO:0007669"/>
    <property type="project" value="UniProtKB-UniRule"/>
</dbReference>
<proteinExistence type="inferred from homology"/>
<evidence type="ECO:0000256" key="1">
    <source>
        <dbReference type="ARBA" id="ARBA00022679"/>
    </source>
</evidence>
<dbReference type="Pfam" id="PF01128">
    <property type="entry name" value="IspD"/>
    <property type="match status" value="1"/>
</dbReference>
<dbReference type="UniPathway" id="UPA00056">
    <property type="reaction ID" value="UER00093"/>
</dbReference>
<reference evidence="4 5" key="1">
    <citation type="submission" date="2016-11" db="EMBL/GenBank/DDBJ databases">
        <authorList>
            <person name="Jaros S."/>
            <person name="Januszkiewicz K."/>
            <person name="Wedrychowicz H."/>
        </authorList>
    </citation>
    <scope>NUCLEOTIDE SEQUENCE [LARGE SCALE GENOMIC DNA]</scope>
    <source>
        <strain evidence="4 5">CGMCC 1.6102</strain>
    </source>
</reference>
<evidence type="ECO:0000256" key="2">
    <source>
        <dbReference type="ARBA" id="ARBA00022695"/>
    </source>
</evidence>
<dbReference type="InterPro" id="IPR001228">
    <property type="entry name" value="IspD"/>
</dbReference>